<protein>
    <submittedName>
        <fullName evidence="2">Crotonase/enoyl-CoA hydratase family protein</fullName>
    </submittedName>
</protein>
<keyword evidence="3" id="KW-1185">Reference proteome</keyword>
<name>A0A9X2H4W3_9HYPH</name>
<dbReference type="Gene3D" id="1.10.12.10">
    <property type="entry name" value="Lyase 2-enoyl-coa Hydratase, Chain A, domain 2"/>
    <property type="match status" value="1"/>
</dbReference>
<evidence type="ECO:0000313" key="3">
    <source>
        <dbReference type="Proteomes" id="UP001155220"/>
    </source>
</evidence>
<dbReference type="RefSeq" id="WP_253964200.1">
    <property type="nucleotide sequence ID" value="NZ_JALHBS010000049.1"/>
</dbReference>
<dbReference type="PANTHER" id="PTHR42964">
    <property type="entry name" value="ENOYL-COA HYDRATASE"/>
    <property type="match status" value="1"/>
</dbReference>
<organism evidence="2 3">
    <name type="scientific">Aurantimonas marianensis</name>
    <dbReference type="NCBI Taxonomy" id="2920428"/>
    <lineage>
        <taxon>Bacteria</taxon>
        <taxon>Pseudomonadati</taxon>
        <taxon>Pseudomonadota</taxon>
        <taxon>Alphaproteobacteria</taxon>
        <taxon>Hyphomicrobiales</taxon>
        <taxon>Aurantimonadaceae</taxon>
        <taxon>Aurantimonas</taxon>
    </lineage>
</organism>
<gene>
    <name evidence="2" type="ORF">MJ956_09315</name>
</gene>
<evidence type="ECO:0000313" key="2">
    <source>
        <dbReference type="EMBL" id="MCP3055342.1"/>
    </source>
</evidence>
<dbReference type="InterPro" id="IPR029045">
    <property type="entry name" value="ClpP/crotonase-like_dom_sf"/>
</dbReference>
<dbReference type="AlphaFoldDB" id="A0A9X2H4W3"/>
<accession>A0A9X2H4W3</accession>
<dbReference type="InterPro" id="IPR014748">
    <property type="entry name" value="Enoyl-CoA_hydra_C"/>
</dbReference>
<sequence length="265" mass="27714">MTETIRVETDARGVATLTLARLDKHNAMNAAMIAELAKAADKLGANPAVRVVVLTGEGKSFCAGADLNWMRAQFAASREERIIEATALARMLKALNEMPKPLIGRVQGQAFGGGLGLIAVCDVAIASDGVRFAFTETKLGLIPATISPYVLARMGEGRARRVFMSARLFDADEAVSLGLLAQALPADDLDAAIEAEIAPYLACSPTAVAGAKALARSLGPVIDEATIAATARRLADIWETADAPEGVGAFFDKRLAAFATTGDEV</sequence>
<dbReference type="Gene3D" id="3.90.226.10">
    <property type="entry name" value="2-enoyl-CoA Hydratase, Chain A, domain 1"/>
    <property type="match status" value="1"/>
</dbReference>
<comment type="caution">
    <text evidence="2">The sequence shown here is derived from an EMBL/GenBank/DDBJ whole genome shotgun (WGS) entry which is preliminary data.</text>
</comment>
<dbReference type="PANTHER" id="PTHR42964:SF1">
    <property type="entry name" value="POLYKETIDE BIOSYNTHESIS ENOYL-COA HYDRATASE PKSH-RELATED"/>
    <property type="match status" value="1"/>
</dbReference>
<evidence type="ECO:0000256" key="1">
    <source>
        <dbReference type="ARBA" id="ARBA00005254"/>
    </source>
</evidence>
<dbReference type="SUPFAM" id="SSF52096">
    <property type="entry name" value="ClpP/crotonase"/>
    <property type="match status" value="1"/>
</dbReference>
<dbReference type="Proteomes" id="UP001155220">
    <property type="component" value="Unassembled WGS sequence"/>
</dbReference>
<dbReference type="GO" id="GO:0003824">
    <property type="term" value="F:catalytic activity"/>
    <property type="evidence" value="ECO:0007669"/>
    <property type="project" value="UniProtKB-ARBA"/>
</dbReference>
<dbReference type="EMBL" id="JALHBS010000049">
    <property type="protein sequence ID" value="MCP3055342.1"/>
    <property type="molecule type" value="Genomic_DNA"/>
</dbReference>
<dbReference type="InterPro" id="IPR001753">
    <property type="entry name" value="Enoyl-CoA_hydra/iso"/>
</dbReference>
<dbReference type="Pfam" id="PF00378">
    <property type="entry name" value="ECH_1"/>
    <property type="match status" value="1"/>
</dbReference>
<dbReference type="NCBIfam" id="NF005675">
    <property type="entry name" value="PRK07468.1"/>
    <property type="match status" value="1"/>
</dbReference>
<reference evidence="2" key="1">
    <citation type="submission" date="2022-03" db="EMBL/GenBank/DDBJ databases">
        <title>Aurantimonas Liuensis sp. Nov., isolated from the hadal seawater of the Mariana Trench.</title>
        <authorList>
            <person name="Liu R."/>
        </authorList>
    </citation>
    <scope>NUCLEOTIDE SEQUENCE</scope>
    <source>
        <strain evidence="2">LRZ36</strain>
    </source>
</reference>
<dbReference type="CDD" id="cd06558">
    <property type="entry name" value="crotonase-like"/>
    <property type="match status" value="1"/>
</dbReference>
<dbReference type="GO" id="GO:0008300">
    <property type="term" value="P:isoprenoid catabolic process"/>
    <property type="evidence" value="ECO:0007669"/>
    <property type="project" value="TreeGrafter"/>
</dbReference>
<proteinExistence type="inferred from homology"/>
<dbReference type="InterPro" id="IPR051683">
    <property type="entry name" value="Enoyl-CoA_Hydratase/Isomerase"/>
</dbReference>
<comment type="similarity">
    <text evidence="1">Belongs to the enoyl-CoA hydratase/isomerase family.</text>
</comment>